<dbReference type="GO" id="GO:0016788">
    <property type="term" value="F:hydrolase activity, acting on ester bonds"/>
    <property type="evidence" value="ECO:0007669"/>
    <property type="project" value="UniProtKB-UniRule"/>
</dbReference>
<dbReference type="HAMAP" id="MF_01444">
    <property type="entry name" value="2H_phosphoesterase_YjcG"/>
    <property type="match status" value="1"/>
</dbReference>
<protein>
    <recommendedName>
        <fullName evidence="2">Putative phosphoesterase AMD02_12235</fullName>
        <ecNumber evidence="2">3.1.-.-</ecNumber>
    </recommendedName>
</protein>
<sequence>MNYGVALFPSKPLQDLANSYRMRYDPHYTLIPPHVTLKEPFELEEQELPSVVKRIREIAKGVDPFPLEVYKVDTFYPVSNTLFFKIREHSALTELYEQLHTPPFKRNEKYSFVPHLTIGQNLSYDELSDNLGRLKMKQIQHEEIVDRIQLLYQLDNGSWTVYETFKLGKEE</sequence>
<evidence type="ECO:0000256" key="2">
    <source>
        <dbReference type="HAMAP-Rule" id="MF_01444"/>
    </source>
</evidence>
<keyword evidence="1 2" id="KW-0378">Hydrolase</keyword>
<feature type="short sequence motif" description="HXTX 2" evidence="2">
    <location>
        <begin position="115"/>
        <end position="118"/>
    </location>
</feature>
<organism evidence="3">
    <name type="scientific">Halalkalibacterium halodurans</name>
    <name type="common">Bacillus halodurans</name>
    <dbReference type="NCBI Taxonomy" id="86665"/>
    <lineage>
        <taxon>Bacteria</taxon>
        <taxon>Bacillati</taxon>
        <taxon>Bacillota</taxon>
        <taxon>Bacilli</taxon>
        <taxon>Bacillales</taxon>
        <taxon>Bacillaceae</taxon>
        <taxon>Halalkalibacterium (ex Joshi et al. 2022)</taxon>
    </lineage>
</organism>
<dbReference type="Gene3D" id="3.90.1140.10">
    <property type="entry name" value="Cyclic phosphodiesterase"/>
    <property type="match status" value="1"/>
</dbReference>
<dbReference type="NCBIfam" id="NF010223">
    <property type="entry name" value="PRK13679.1"/>
    <property type="match status" value="1"/>
</dbReference>
<dbReference type="RefSeq" id="WP_053432006.1">
    <property type="nucleotide sequence ID" value="NZ_CP040441.1"/>
</dbReference>
<feature type="short sequence motif" description="HXTX 1" evidence="2">
    <location>
        <begin position="34"/>
        <end position="37"/>
    </location>
</feature>
<comment type="similarity">
    <text evidence="2">Belongs to the 2H phosphoesterase superfamily. YjcG family.</text>
</comment>
<dbReference type="InterPro" id="IPR022932">
    <property type="entry name" value="YjcG"/>
</dbReference>
<accession>A0A0M0KN06</accession>
<feature type="active site" description="Proton donor" evidence="2">
    <location>
        <position position="34"/>
    </location>
</feature>
<dbReference type="SUPFAM" id="SSF55144">
    <property type="entry name" value="LigT-like"/>
    <property type="match status" value="1"/>
</dbReference>
<gene>
    <name evidence="3" type="ORF">AMD02_12235</name>
</gene>
<dbReference type="PANTHER" id="PTHR40037:SF1">
    <property type="entry name" value="PHOSPHOESTERASE SAOUHSC_00951-RELATED"/>
    <property type="match status" value="1"/>
</dbReference>
<dbReference type="InterPro" id="IPR050580">
    <property type="entry name" value="2H_phosphoesterase_YjcG-like"/>
</dbReference>
<name>A0A0M0KN06_ALKHA</name>
<dbReference type="GeneID" id="87597067"/>
<dbReference type="InterPro" id="IPR009097">
    <property type="entry name" value="Cyclic_Pdiesterase"/>
</dbReference>
<evidence type="ECO:0000313" key="3">
    <source>
        <dbReference type="EMBL" id="KOO40251.1"/>
    </source>
</evidence>
<dbReference type="PANTHER" id="PTHR40037">
    <property type="entry name" value="PHOSPHOESTERASE YJCG-RELATED"/>
    <property type="match status" value="1"/>
</dbReference>
<proteinExistence type="inferred from homology"/>
<dbReference type="PATRIC" id="fig|136160.3.peg.2871"/>
<feature type="active site" description="Proton acceptor" evidence="2">
    <location>
        <position position="115"/>
    </location>
</feature>
<dbReference type="EMBL" id="LILD01000001">
    <property type="protein sequence ID" value="KOO40251.1"/>
    <property type="molecule type" value="Genomic_DNA"/>
</dbReference>
<accession>A0A4Y7WNJ9</accession>
<comment type="caution">
    <text evidence="3">The sequence shown here is derived from an EMBL/GenBank/DDBJ whole genome shotgun (WGS) entry which is preliminary data.</text>
</comment>
<dbReference type="EC" id="3.1.-.-" evidence="2"/>
<evidence type="ECO:0000256" key="1">
    <source>
        <dbReference type="ARBA" id="ARBA00022801"/>
    </source>
</evidence>
<dbReference type="Pfam" id="PF13563">
    <property type="entry name" value="2_5_RNA_ligase2"/>
    <property type="match status" value="1"/>
</dbReference>
<reference evidence="3" key="1">
    <citation type="submission" date="2015-08" db="EMBL/GenBank/DDBJ databases">
        <title>Complete DNA Sequence of Pseudomonas syringae pv. actinidiae, the Causal Agent of Kiwifruit Canker Disease.</title>
        <authorList>
            <person name="Rikkerink E.H.A."/>
            <person name="Fineran P.C."/>
        </authorList>
    </citation>
    <scope>NUCLEOTIDE SEQUENCE</scope>
    <source>
        <strain evidence="3">DSM 13666</strain>
    </source>
</reference>
<dbReference type="AlphaFoldDB" id="A0A0M0KN06"/>